<dbReference type="eggNOG" id="COG0438">
    <property type="taxonomic scope" value="Bacteria"/>
</dbReference>
<evidence type="ECO:0000259" key="3">
    <source>
        <dbReference type="Pfam" id="PF13439"/>
    </source>
</evidence>
<evidence type="ECO:0000313" key="4">
    <source>
        <dbReference type="EMBL" id="AFC26777.1"/>
    </source>
</evidence>
<name>H6L7A5_SAPGL</name>
<dbReference type="KEGG" id="sgn:SGRA_4062"/>
<dbReference type="SUPFAM" id="SSF53756">
    <property type="entry name" value="UDP-Glycosyltransferase/glycogen phosphorylase"/>
    <property type="match status" value="1"/>
</dbReference>
<keyword evidence="5" id="KW-1185">Reference proteome</keyword>
<dbReference type="Pfam" id="PF00534">
    <property type="entry name" value="Glycos_transf_1"/>
    <property type="match status" value="1"/>
</dbReference>
<reference evidence="4 5" key="1">
    <citation type="journal article" date="2012" name="Stand. Genomic Sci.">
        <title>Complete genome sequencing and analysis of Saprospira grandis str. Lewin, a predatory marine bacterium.</title>
        <authorList>
            <person name="Saw J.H."/>
            <person name="Yuryev A."/>
            <person name="Kanbe M."/>
            <person name="Hou S."/>
            <person name="Young A.G."/>
            <person name="Aizawa S."/>
            <person name="Alam M."/>
        </authorList>
    </citation>
    <scope>NUCLEOTIDE SEQUENCE [LARGE SCALE GENOMIC DNA]</scope>
    <source>
        <strain evidence="4 5">Lewin</strain>
    </source>
</reference>
<sequence>MRFFTKDHPCFVVSRAHHQAHLQSPQWKQFLAEEQVEYLGQIEDFSIRHFFRSRQEMNKLAGWIKEHKIDLLHLFYAEPNALWAYFRKSLGVKIVLTSRGTDVLQTIPQFFQAGGWKNGLIRHFYGRAFGQLDQIVSTSLRQAQSIEQYFPQVQKEIAIIRTGVDVDLFEAPQPQALPKELKGKQFVFFPRAMRPLYQHELAIAAIELLPKSILDQYQFVFVNKDGKEQAYLDKIAQLMQTGQANYIWLPNLDQKALWQTYKSASLVVMTPKSDGTPVTAIEAMLSKTPLILPPLAYDEDLFSGTCLQFKAWTAKSLAQEIQKALEQAQTEMIEEAYLRAKGLANRKTEMSRLGQIYNDLVPKG</sequence>
<proteinExistence type="predicted"/>
<dbReference type="InterPro" id="IPR001296">
    <property type="entry name" value="Glyco_trans_1"/>
</dbReference>
<dbReference type="Gene3D" id="3.40.50.2000">
    <property type="entry name" value="Glycogen Phosphorylase B"/>
    <property type="match status" value="2"/>
</dbReference>
<evidence type="ECO:0000259" key="2">
    <source>
        <dbReference type="Pfam" id="PF00534"/>
    </source>
</evidence>
<dbReference type="AlphaFoldDB" id="H6L7A5"/>
<dbReference type="GO" id="GO:0016757">
    <property type="term" value="F:glycosyltransferase activity"/>
    <property type="evidence" value="ECO:0007669"/>
    <property type="project" value="InterPro"/>
</dbReference>
<dbReference type="HOGENOM" id="CLU_760518_0_0_10"/>
<evidence type="ECO:0000313" key="5">
    <source>
        <dbReference type="Proteomes" id="UP000007519"/>
    </source>
</evidence>
<dbReference type="Pfam" id="PF13439">
    <property type="entry name" value="Glyco_transf_4"/>
    <property type="match status" value="1"/>
</dbReference>
<dbReference type="GO" id="GO:0009103">
    <property type="term" value="P:lipopolysaccharide biosynthetic process"/>
    <property type="evidence" value="ECO:0007669"/>
    <property type="project" value="TreeGrafter"/>
</dbReference>
<dbReference type="InterPro" id="IPR028098">
    <property type="entry name" value="Glyco_trans_4-like_N"/>
</dbReference>
<gene>
    <name evidence="4" type="ordered locus">SGRA_4062</name>
</gene>
<feature type="domain" description="Glycosyltransferase subfamily 4-like N-terminal" evidence="3">
    <location>
        <begin position="15"/>
        <end position="167"/>
    </location>
</feature>
<protein>
    <submittedName>
        <fullName evidence="4">Glycosyltransferase 1 protein</fullName>
    </submittedName>
</protein>
<dbReference type="PANTHER" id="PTHR46401:SF2">
    <property type="entry name" value="GLYCOSYLTRANSFERASE WBBK-RELATED"/>
    <property type="match status" value="1"/>
</dbReference>
<dbReference type="STRING" id="984262.SGRA_4062"/>
<accession>H6L7A5</accession>
<dbReference type="Proteomes" id="UP000007519">
    <property type="component" value="Chromosome"/>
</dbReference>
<feature type="domain" description="Glycosyl transferase family 1" evidence="2">
    <location>
        <begin position="182"/>
        <end position="336"/>
    </location>
</feature>
<organism evidence="4 5">
    <name type="scientific">Saprospira grandis (strain Lewin)</name>
    <dbReference type="NCBI Taxonomy" id="984262"/>
    <lineage>
        <taxon>Bacteria</taxon>
        <taxon>Pseudomonadati</taxon>
        <taxon>Bacteroidota</taxon>
        <taxon>Saprospiria</taxon>
        <taxon>Saprospirales</taxon>
        <taxon>Saprospiraceae</taxon>
        <taxon>Saprospira</taxon>
    </lineage>
</organism>
<dbReference type="PANTHER" id="PTHR46401">
    <property type="entry name" value="GLYCOSYLTRANSFERASE WBBK-RELATED"/>
    <property type="match status" value="1"/>
</dbReference>
<dbReference type="CDD" id="cd03801">
    <property type="entry name" value="GT4_PimA-like"/>
    <property type="match status" value="1"/>
</dbReference>
<dbReference type="EMBL" id="CP002831">
    <property type="protein sequence ID" value="AFC26777.1"/>
    <property type="molecule type" value="Genomic_DNA"/>
</dbReference>
<keyword evidence="1" id="KW-0808">Transferase</keyword>
<evidence type="ECO:0000256" key="1">
    <source>
        <dbReference type="ARBA" id="ARBA00022679"/>
    </source>
</evidence>